<dbReference type="SUPFAM" id="SSF103481">
    <property type="entry name" value="Multidrug resistance efflux transporter EmrE"/>
    <property type="match status" value="2"/>
</dbReference>
<protein>
    <submittedName>
        <fullName evidence="10">Chloramphenicol-sensitive protein RarD</fullName>
    </submittedName>
</protein>
<evidence type="ECO:0000313" key="10">
    <source>
        <dbReference type="EMBL" id="RKE97313.1"/>
    </source>
</evidence>
<feature type="transmembrane region" description="Helical" evidence="8">
    <location>
        <begin position="113"/>
        <end position="130"/>
    </location>
</feature>
<evidence type="ECO:0000256" key="3">
    <source>
        <dbReference type="ARBA" id="ARBA00022448"/>
    </source>
</evidence>
<keyword evidence="6 8" id="KW-1133">Transmembrane helix</keyword>
<evidence type="ECO:0000313" key="11">
    <source>
        <dbReference type="Proteomes" id="UP000284407"/>
    </source>
</evidence>
<dbReference type="PANTHER" id="PTHR22911">
    <property type="entry name" value="ACYL-MALONYL CONDENSING ENZYME-RELATED"/>
    <property type="match status" value="1"/>
</dbReference>
<feature type="transmembrane region" description="Helical" evidence="8">
    <location>
        <begin position="253"/>
        <end position="271"/>
    </location>
</feature>
<comment type="subcellular location">
    <subcellularLocation>
        <location evidence="1">Cell membrane</location>
        <topology evidence="1">Multi-pass membrane protein</topology>
    </subcellularLocation>
</comment>
<dbReference type="InterPro" id="IPR000620">
    <property type="entry name" value="EamA_dom"/>
</dbReference>
<dbReference type="InterPro" id="IPR004626">
    <property type="entry name" value="RarD"/>
</dbReference>
<proteinExistence type="inferred from homology"/>
<dbReference type="EMBL" id="RAQK01000001">
    <property type="protein sequence ID" value="RKE97313.1"/>
    <property type="molecule type" value="Genomic_DNA"/>
</dbReference>
<evidence type="ECO:0000256" key="5">
    <source>
        <dbReference type="ARBA" id="ARBA00022692"/>
    </source>
</evidence>
<dbReference type="PANTHER" id="PTHR22911:SF137">
    <property type="entry name" value="SOLUTE CARRIER FAMILY 35 MEMBER G2-RELATED"/>
    <property type="match status" value="1"/>
</dbReference>
<dbReference type="RefSeq" id="WP_025064239.1">
    <property type="nucleotide sequence ID" value="NZ_RAQK01000001.1"/>
</dbReference>
<evidence type="ECO:0000256" key="6">
    <source>
        <dbReference type="ARBA" id="ARBA00022989"/>
    </source>
</evidence>
<dbReference type="GO" id="GO:0005886">
    <property type="term" value="C:plasma membrane"/>
    <property type="evidence" value="ECO:0007669"/>
    <property type="project" value="UniProtKB-SubCell"/>
</dbReference>
<organism evidence="10 11">
    <name type="scientific">Sulfitobacter guttiformis</name>
    <dbReference type="NCBI Taxonomy" id="74349"/>
    <lineage>
        <taxon>Bacteria</taxon>
        <taxon>Pseudomonadati</taxon>
        <taxon>Pseudomonadota</taxon>
        <taxon>Alphaproteobacteria</taxon>
        <taxon>Rhodobacterales</taxon>
        <taxon>Roseobacteraceae</taxon>
        <taxon>Sulfitobacter</taxon>
    </lineage>
</organism>
<feature type="transmembrane region" description="Helical" evidence="8">
    <location>
        <begin position="48"/>
        <end position="69"/>
    </location>
</feature>
<feature type="transmembrane region" description="Helical" evidence="8">
    <location>
        <begin position="277"/>
        <end position="297"/>
    </location>
</feature>
<feature type="transmembrane region" description="Helical" evidence="8">
    <location>
        <begin position="188"/>
        <end position="208"/>
    </location>
</feature>
<dbReference type="InterPro" id="IPR037185">
    <property type="entry name" value="EmrE-like"/>
</dbReference>
<gene>
    <name evidence="10" type="ORF">C8N30_1908</name>
</gene>
<dbReference type="NCBIfam" id="TIGR00688">
    <property type="entry name" value="rarD"/>
    <property type="match status" value="1"/>
</dbReference>
<dbReference type="OrthoDB" id="369870at2"/>
<keyword evidence="7 8" id="KW-0472">Membrane</keyword>
<keyword evidence="3" id="KW-0813">Transport</keyword>
<evidence type="ECO:0000256" key="2">
    <source>
        <dbReference type="ARBA" id="ARBA00007362"/>
    </source>
</evidence>
<feature type="transmembrane region" description="Helical" evidence="8">
    <location>
        <begin position="81"/>
        <end position="101"/>
    </location>
</feature>
<evidence type="ECO:0000256" key="1">
    <source>
        <dbReference type="ARBA" id="ARBA00004651"/>
    </source>
</evidence>
<dbReference type="Proteomes" id="UP000284407">
    <property type="component" value="Unassembled WGS sequence"/>
</dbReference>
<evidence type="ECO:0000256" key="8">
    <source>
        <dbReference type="SAM" id="Phobius"/>
    </source>
</evidence>
<name>A0A420DT23_9RHOB</name>
<comment type="similarity">
    <text evidence="2">Belongs to the EamA transporter family.</text>
</comment>
<feature type="transmembrane region" description="Helical" evidence="8">
    <location>
        <begin position="137"/>
        <end position="154"/>
    </location>
</feature>
<dbReference type="AlphaFoldDB" id="A0A420DT23"/>
<comment type="caution">
    <text evidence="10">The sequence shown here is derived from an EMBL/GenBank/DDBJ whole genome shotgun (WGS) entry which is preliminary data.</text>
</comment>
<keyword evidence="5 8" id="KW-0812">Transmembrane</keyword>
<feature type="transmembrane region" description="Helical" evidence="8">
    <location>
        <begin position="160"/>
        <end position="176"/>
    </location>
</feature>
<feature type="transmembrane region" description="Helical" evidence="8">
    <location>
        <begin position="223"/>
        <end position="241"/>
    </location>
</feature>
<dbReference type="Pfam" id="PF00892">
    <property type="entry name" value="EamA"/>
    <property type="match status" value="1"/>
</dbReference>
<dbReference type="STRING" id="1443111.Z949_3937"/>
<accession>A0A420DT23</accession>
<evidence type="ECO:0000256" key="7">
    <source>
        <dbReference type="ARBA" id="ARBA00023136"/>
    </source>
</evidence>
<keyword evidence="4" id="KW-1003">Cell membrane</keyword>
<feature type="domain" description="EamA" evidence="9">
    <location>
        <begin position="18"/>
        <end position="153"/>
    </location>
</feature>
<keyword evidence="11" id="KW-1185">Reference proteome</keyword>
<evidence type="ECO:0000259" key="9">
    <source>
        <dbReference type="Pfam" id="PF00892"/>
    </source>
</evidence>
<sequence>MRTVNSTTHIADQDTPQGLLFAGGAYVLWGFLPLYMKLLSHIPVAEVIAHRIIWSVPVASVVLIWLGRTATLRAAFRNPRMLAMGCVTAALISLNWGIYVYAIVTDRALDAAIGYYINPLFSVFLAAVLLGEKLHRMQWVAVAIVSVAVLVLIIDAEETPWLAFGMMLTWGFYALAKKSLPIGPNQGFLMEVLLLLPPALAYAVYMGSTGEAKFLGGEGMDTWLLLGCGLVTAVPLLFYANGAKLLRLSTIGILQYIAPTMILLNAVFIFGEPFGRARAIALPLIWIALVIYTVSMVRQMRAKRA</sequence>
<feature type="transmembrane region" description="Helical" evidence="8">
    <location>
        <begin position="18"/>
        <end position="36"/>
    </location>
</feature>
<reference evidence="10 11" key="1">
    <citation type="submission" date="2018-09" db="EMBL/GenBank/DDBJ databases">
        <title>Genomic Encyclopedia of Archaeal and Bacterial Type Strains, Phase II (KMG-II): from individual species to whole genera.</title>
        <authorList>
            <person name="Goeker M."/>
        </authorList>
    </citation>
    <scope>NUCLEOTIDE SEQUENCE [LARGE SCALE GENOMIC DNA]</scope>
    <source>
        <strain evidence="10 11">DSM 11458</strain>
    </source>
</reference>
<evidence type="ECO:0000256" key="4">
    <source>
        <dbReference type="ARBA" id="ARBA00022475"/>
    </source>
</evidence>